<dbReference type="EMBL" id="CM039427">
    <property type="protein sequence ID" value="KAI4355773.1"/>
    <property type="molecule type" value="Genomic_DNA"/>
</dbReference>
<comment type="caution">
    <text evidence="1">The sequence shown here is derived from an EMBL/GenBank/DDBJ whole genome shotgun (WGS) entry which is preliminary data.</text>
</comment>
<sequence length="220" mass="24481">MNEMKGKLALDDESCGRYHTGQLPENIGLVFPKLEYLNAFLGDIPASLGNMSALSILHLSNNTFSGEIPTQLLTECVSLSYLILSYNSISGQIFPRHINLSNLYELMLDNNHFNGTLQGWVGNLSGSNFEGEIPEELCKLDLQFIDLSDNQFSGSIPPCFTMTNLRFLHLQKNRLVGSIPKALLRSPELTTLDLGGNKFSGRIPKFISGLEIIYLKRLNI</sequence>
<evidence type="ECO:0000313" key="1">
    <source>
        <dbReference type="EMBL" id="KAI4355773.1"/>
    </source>
</evidence>
<gene>
    <name evidence="1" type="ORF">L6164_004513</name>
</gene>
<organism evidence="1 2">
    <name type="scientific">Bauhinia variegata</name>
    <name type="common">Purple orchid tree</name>
    <name type="synonym">Phanera variegata</name>
    <dbReference type="NCBI Taxonomy" id="167791"/>
    <lineage>
        <taxon>Eukaryota</taxon>
        <taxon>Viridiplantae</taxon>
        <taxon>Streptophyta</taxon>
        <taxon>Embryophyta</taxon>
        <taxon>Tracheophyta</taxon>
        <taxon>Spermatophyta</taxon>
        <taxon>Magnoliopsida</taxon>
        <taxon>eudicotyledons</taxon>
        <taxon>Gunneridae</taxon>
        <taxon>Pentapetalae</taxon>
        <taxon>rosids</taxon>
        <taxon>fabids</taxon>
        <taxon>Fabales</taxon>
        <taxon>Fabaceae</taxon>
        <taxon>Cercidoideae</taxon>
        <taxon>Cercideae</taxon>
        <taxon>Bauhiniinae</taxon>
        <taxon>Bauhinia</taxon>
    </lineage>
</organism>
<proteinExistence type="predicted"/>
<evidence type="ECO:0000313" key="2">
    <source>
        <dbReference type="Proteomes" id="UP000828941"/>
    </source>
</evidence>
<accession>A0ACB9Q4X3</accession>
<reference evidence="1 2" key="1">
    <citation type="journal article" date="2022" name="DNA Res.">
        <title>Chromosomal-level genome assembly of the orchid tree Bauhinia variegata (Leguminosae; Cercidoideae) supports the allotetraploid origin hypothesis of Bauhinia.</title>
        <authorList>
            <person name="Zhong Y."/>
            <person name="Chen Y."/>
            <person name="Zheng D."/>
            <person name="Pang J."/>
            <person name="Liu Y."/>
            <person name="Luo S."/>
            <person name="Meng S."/>
            <person name="Qian L."/>
            <person name="Wei D."/>
            <person name="Dai S."/>
            <person name="Zhou R."/>
        </authorList>
    </citation>
    <scope>NUCLEOTIDE SEQUENCE [LARGE SCALE GENOMIC DNA]</scope>
    <source>
        <strain evidence="1">BV-YZ2020</strain>
    </source>
</reference>
<keyword evidence="2" id="KW-1185">Reference proteome</keyword>
<dbReference type="Proteomes" id="UP000828941">
    <property type="component" value="Chromosome 2"/>
</dbReference>
<name>A0ACB9Q4X3_BAUVA</name>
<protein>
    <submittedName>
        <fullName evidence="1">Uncharacterized protein</fullName>
    </submittedName>
</protein>